<dbReference type="EC" id="2.3.3.16" evidence="1"/>
<reference evidence="1 2" key="1">
    <citation type="journal article" date="2018" name="Nat. Genet.">
        <title>The Rosa genome provides new insights in the design of modern roses.</title>
        <authorList>
            <person name="Bendahmane M."/>
        </authorList>
    </citation>
    <scope>NUCLEOTIDE SEQUENCE [LARGE SCALE GENOMIC DNA]</scope>
    <source>
        <strain evidence="2">cv. Old Blush</strain>
    </source>
</reference>
<dbReference type="Gramene" id="PRQ50477">
    <property type="protein sequence ID" value="PRQ50477"/>
    <property type="gene ID" value="RchiOBHm_Chr2g0133621"/>
</dbReference>
<evidence type="ECO:0000313" key="2">
    <source>
        <dbReference type="Proteomes" id="UP000238479"/>
    </source>
</evidence>
<dbReference type="STRING" id="74649.A0A2P6RVL9"/>
<organism evidence="1 2">
    <name type="scientific">Rosa chinensis</name>
    <name type="common">China rose</name>
    <dbReference type="NCBI Taxonomy" id="74649"/>
    <lineage>
        <taxon>Eukaryota</taxon>
        <taxon>Viridiplantae</taxon>
        <taxon>Streptophyta</taxon>
        <taxon>Embryophyta</taxon>
        <taxon>Tracheophyta</taxon>
        <taxon>Spermatophyta</taxon>
        <taxon>Magnoliopsida</taxon>
        <taxon>eudicotyledons</taxon>
        <taxon>Gunneridae</taxon>
        <taxon>Pentapetalae</taxon>
        <taxon>rosids</taxon>
        <taxon>fabids</taxon>
        <taxon>Rosales</taxon>
        <taxon>Rosaceae</taxon>
        <taxon>Rosoideae</taxon>
        <taxon>Rosoideae incertae sedis</taxon>
        <taxon>Rosa</taxon>
    </lineage>
</organism>
<protein>
    <submittedName>
        <fullName evidence="1">Putative citrate synthase</fullName>
        <ecNumber evidence="1">2.3.3.16</ecNumber>
    </submittedName>
</protein>
<dbReference type="AlphaFoldDB" id="A0A2P6RVL9"/>
<accession>A0A2P6RVL9</accession>
<sequence>MSILLTESCPNVDFYSSSDIEQSDFQRSSSQFCLQSLEWLVTWHTGESLGDSDTKIMRSAQVYIGEWLRHYMPLKERTLSKDADKLSQVSVSNTSKRHLSESGTRSVMWLSEILLNCNF</sequence>
<comment type="caution">
    <text evidence="1">The sequence shown here is derived from an EMBL/GenBank/DDBJ whole genome shotgun (WGS) entry which is preliminary data.</text>
</comment>
<evidence type="ECO:0000313" key="1">
    <source>
        <dbReference type="EMBL" id="PRQ50477.1"/>
    </source>
</evidence>
<keyword evidence="1" id="KW-0808">Transferase</keyword>
<gene>
    <name evidence="1" type="ORF">RchiOBHm_Chr2g0133621</name>
</gene>
<dbReference type="Proteomes" id="UP000238479">
    <property type="component" value="Chromosome 2"/>
</dbReference>
<keyword evidence="1" id="KW-0012">Acyltransferase</keyword>
<dbReference type="EMBL" id="PDCK01000040">
    <property type="protein sequence ID" value="PRQ50477.1"/>
    <property type="molecule type" value="Genomic_DNA"/>
</dbReference>
<proteinExistence type="predicted"/>
<keyword evidence="2" id="KW-1185">Reference proteome</keyword>
<name>A0A2P6RVL9_ROSCH</name>
<dbReference type="GO" id="GO:0036440">
    <property type="term" value="F:citrate synthase activity"/>
    <property type="evidence" value="ECO:0007669"/>
    <property type="project" value="UniProtKB-EC"/>
</dbReference>